<evidence type="ECO:0000313" key="4">
    <source>
        <dbReference type="RefSeq" id="XP_012939759.1"/>
    </source>
</evidence>
<dbReference type="SUPFAM" id="SSF53067">
    <property type="entry name" value="Actin-like ATPase domain"/>
    <property type="match status" value="2"/>
</dbReference>
<dbReference type="PRINTS" id="PR00190">
    <property type="entry name" value="ACTIN"/>
</dbReference>
<dbReference type="Gene3D" id="3.30.420.40">
    <property type="match status" value="2"/>
</dbReference>
<dbReference type="Pfam" id="PF00022">
    <property type="entry name" value="Actin"/>
    <property type="match status" value="1"/>
</dbReference>
<proteinExistence type="inferred from homology"/>
<protein>
    <submittedName>
        <fullName evidence="4">Actin</fullName>
    </submittedName>
</protein>
<dbReference type="RefSeq" id="XP_012939759.1">
    <property type="nucleotide sequence ID" value="XM_013084305.2"/>
</dbReference>
<dbReference type="Gene3D" id="3.90.640.10">
    <property type="entry name" value="Actin, Chain A, domain 4"/>
    <property type="match status" value="1"/>
</dbReference>
<keyword evidence="3" id="KW-1185">Reference proteome</keyword>
<evidence type="ECO:0000313" key="3">
    <source>
        <dbReference type="Proteomes" id="UP000694888"/>
    </source>
</evidence>
<dbReference type="GeneID" id="101852701"/>
<dbReference type="PANTHER" id="PTHR11937">
    <property type="entry name" value="ACTIN"/>
    <property type="match status" value="1"/>
</dbReference>
<dbReference type="InterPro" id="IPR043129">
    <property type="entry name" value="ATPase_NBD"/>
</dbReference>
<organism evidence="3 4">
    <name type="scientific">Aplysia californica</name>
    <name type="common">California sea hare</name>
    <dbReference type="NCBI Taxonomy" id="6500"/>
    <lineage>
        <taxon>Eukaryota</taxon>
        <taxon>Metazoa</taxon>
        <taxon>Spiralia</taxon>
        <taxon>Lophotrochozoa</taxon>
        <taxon>Mollusca</taxon>
        <taxon>Gastropoda</taxon>
        <taxon>Heterobranchia</taxon>
        <taxon>Euthyneura</taxon>
        <taxon>Tectipleura</taxon>
        <taxon>Aplysiida</taxon>
        <taxon>Aplysioidea</taxon>
        <taxon>Aplysiidae</taxon>
        <taxon>Aplysia</taxon>
    </lineage>
</organism>
<dbReference type="InterPro" id="IPR004000">
    <property type="entry name" value="Actin"/>
</dbReference>
<accession>A0ABM1A2X8</accession>
<name>A0ABM1A2X8_APLCA</name>
<dbReference type="Proteomes" id="UP000694888">
    <property type="component" value="Unplaced"/>
</dbReference>
<comment type="function">
    <text evidence="1">Actins are highly conserved proteins that are involved in various types of cell motility and are ubiquitously expressed in all eukaryotic cells.</text>
</comment>
<sequence length="374" mass="41768">MSDQAGVSLILDNGSGVCRAGFAGDDAPRVVFDTIVGQRVHATNAMGAKSWYCGDEALSMKLFVKLYQPIERGLVNDFERLETIYMEQINNRLKVDPKEHPILVTEMPLNPKKTRERMIQIMFETFETPAAYLANQAVLSLYTTGKTIGTVLDSGDGVTHSVPVYEGHAVSDAITRLDLAGRDLTDYLAKVLRERGYSFPTGEERKIVRDIKEKLCYVALDFNTELRSASTSSAIEKSYELPDGQVITIGNECFRCPESLFQPGLLGMETPGIHQATYNSIIKCDVDIRFNLYTDMVMCGGSTMYPGFADRMFKEMRALAPPSMKLKVLTFPERKNLSFKGGSMFASMSTFKDFCVLKEDFYEIGCDVLQRKGI</sequence>
<gene>
    <name evidence="4" type="primary">LOC101852701</name>
</gene>
<evidence type="ECO:0000256" key="2">
    <source>
        <dbReference type="RuleBase" id="RU000487"/>
    </source>
</evidence>
<evidence type="ECO:0000256" key="1">
    <source>
        <dbReference type="ARBA" id="ARBA00003520"/>
    </source>
</evidence>
<dbReference type="SMART" id="SM00268">
    <property type="entry name" value="ACTIN"/>
    <property type="match status" value="1"/>
</dbReference>
<comment type="similarity">
    <text evidence="2">Belongs to the actin family.</text>
</comment>
<reference evidence="4" key="1">
    <citation type="submission" date="2025-08" db="UniProtKB">
        <authorList>
            <consortium name="RefSeq"/>
        </authorList>
    </citation>
    <scope>IDENTIFICATION</scope>
</reference>